<evidence type="ECO:0000256" key="6">
    <source>
        <dbReference type="ARBA" id="ARBA00022771"/>
    </source>
</evidence>
<dbReference type="GO" id="GO:0008270">
    <property type="term" value="F:zinc ion binding"/>
    <property type="evidence" value="ECO:0007669"/>
    <property type="project" value="UniProtKB-KW"/>
</dbReference>
<comment type="catalytic activity">
    <reaction evidence="1">
        <text>[E2 ubiquitin-conjugating enzyme]-S-ubiquitinyl-L-cysteine + [acceptor protein]-L-lysine = [E2 ubiquitin-conjugating enzyme]-L-cysteine + [acceptor protein]-N(6)-ubiquitinyl-L-lysine.</text>
        <dbReference type="EC" id="2.3.2.31"/>
    </reaction>
</comment>
<reference evidence="11" key="1">
    <citation type="journal article" date="2020" name="Stud. Mycol.">
        <title>101 Dothideomycetes genomes: a test case for predicting lifestyles and emergence of pathogens.</title>
        <authorList>
            <person name="Haridas S."/>
            <person name="Albert R."/>
            <person name="Binder M."/>
            <person name="Bloem J."/>
            <person name="Labutti K."/>
            <person name="Salamov A."/>
            <person name="Andreopoulos B."/>
            <person name="Baker S."/>
            <person name="Barry K."/>
            <person name="Bills G."/>
            <person name="Bluhm B."/>
            <person name="Cannon C."/>
            <person name="Castanera R."/>
            <person name="Culley D."/>
            <person name="Daum C."/>
            <person name="Ezra D."/>
            <person name="Gonzalez J."/>
            <person name="Henrissat B."/>
            <person name="Kuo A."/>
            <person name="Liang C."/>
            <person name="Lipzen A."/>
            <person name="Lutzoni F."/>
            <person name="Magnuson J."/>
            <person name="Mondo S."/>
            <person name="Nolan M."/>
            <person name="Ohm R."/>
            <person name="Pangilinan J."/>
            <person name="Park H.-J."/>
            <person name="Ramirez L."/>
            <person name="Alfaro M."/>
            <person name="Sun H."/>
            <person name="Tritt A."/>
            <person name="Yoshinaga Y."/>
            <person name="Zwiers L.-H."/>
            <person name="Turgeon B."/>
            <person name="Goodwin S."/>
            <person name="Spatafora J."/>
            <person name="Crous P."/>
            <person name="Grigoriev I."/>
        </authorList>
    </citation>
    <scope>NUCLEOTIDE SEQUENCE</scope>
    <source>
        <strain evidence="11">CBS 122368</strain>
    </source>
</reference>
<dbReference type="GO" id="GO:0016567">
    <property type="term" value="P:protein ubiquitination"/>
    <property type="evidence" value="ECO:0007669"/>
    <property type="project" value="InterPro"/>
</dbReference>
<feature type="domain" description="RING-type" evidence="10">
    <location>
        <begin position="175"/>
        <end position="366"/>
    </location>
</feature>
<gene>
    <name evidence="11" type="ORF">BU26DRAFT_314170</name>
</gene>
<dbReference type="PROSITE" id="PS51873">
    <property type="entry name" value="TRIAD"/>
    <property type="match status" value="1"/>
</dbReference>
<evidence type="ECO:0000256" key="3">
    <source>
        <dbReference type="ARBA" id="ARBA00022679"/>
    </source>
</evidence>
<evidence type="ECO:0000256" key="5">
    <source>
        <dbReference type="ARBA" id="ARBA00022737"/>
    </source>
</evidence>
<dbReference type="SUPFAM" id="SSF57850">
    <property type="entry name" value="RING/U-box"/>
    <property type="match status" value="2"/>
</dbReference>
<dbReference type="EMBL" id="ML987195">
    <property type="protein sequence ID" value="KAF2249192.1"/>
    <property type="molecule type" value="Genomic_DNA"/>
</dbReference>
<dbReference type="InterPro" id="IPR044066">
    <property type="entry name" value="TRIAD_supradom"/>
</dbReference>
<proteinExistence type="predicted"/>
<dbReference type="InterPro" id="IPR031127">
    <property type="entry name" value="E3_UB_ligase_RBR"/>
</dbReference>
<keyword evidence="6" id="KW-0863">Zinc-finger</keyword>
<evidence type="ECO:0000256" key="4">
    <source>
        <dbReference type="ARBA" id="ARBA00022723"/>
    </source>
</evidence>
<protein>
    <recommendedName>
        <fullName evidence="2">RBR-type E3 ubiquitin transferase</fullName>
        <ecNumber evidence="2">2.3.2.31</ecNumber>
    </recommendedName>
</protein>
<evidence type="ECO:0000313" key="12">
    <source>
        <dbReference type="Proteomes" id="UP000800094"/>
    </source>
</evidence>
<evidence type="ECO:0000256" key="7">
    <source>
        <dbReference type="ARBA" id="ARBA00022786"/>
    </source>
</evidence>
<dbReference type="GO" id="GO:0061630">
    <property type="term" value="F:ubiquitin protein ligase activity"/>
    <property type="evidence" value="ECO:0007669"/>
    <property type="project" value="UniProtKB-EC"/>
</dbReference>
<keyword evidence="7" id="KW-0833">Ubl conjugation pathway</keyword>
<dbReference type="EC" id="2.3.2.31" evidence="2"/>
<sequence>MDVTFMDPETAKLAVEMQLADIAAIIDDLYFDEDDPDHDEIASFRMMERDMQRQLEILEGQVLTLNILKDEHEGRVAFAKLLEEEKQAVTDHQLAMSLAGMGIGHSKVKSSNDYEATLCDEEDSTRDEQWEMAKELYSAAFNRDGSERRSPRKTESVKAEDLEGGDKGGVLGSNALTKCIACMDVVATKDTITLDCDPEPHTYCRTCLTDLFKSAIYDTTLFPPRCCRAPISLEVSRAVLPKDLIKDFDIKVEELATPNPTYCSNAECAKFIQLKDIKGDVGTCVFCREETCVLCKCKSHGGLCPSDPHVQLLMDAAKRSKWQQCLRCKNMVELVTGCFHMTCRCSHQFCYLCGVRWKRCTCPRWDEDYLTRPAPVLQAAPPPPNAQGQGQGRCVVHVWARHYGGECQDCGAVHLPWVQRCAGCGLQSCWRCIHNRI</sequence>
<feature type="region of interest" description="Disordered" evidence="9">
    <location>
        <begin position="141"/>
        <end position="164"/>
    </location>
</feature>
<dbReference type="InterPro" id="IPR002867">
    <property type="entry name" value="IBR_dom"/>
</dbReference>
<keyword evidence="5" id="KW-0677">Repeat</keyword>
<evidence type="ECO:0000256" key="8">
    <source>
        <dbReference type="ARBA" id="ARBA00022833"/>
    </source>
</evidence>
<evidence type="ECO:0000256" key="2">
    <source>
        <dbReference type="ARBA" id="ARBA00012251"/>
    </source>
</evidence>
<feature type="compositionally biased region" description="Basic and acidic residues" evidence="9">
    <location>
        <begin position="144"/>
        <end position="164"/>
    </location>
</feature>
<accession>A0A6A6IH38</accession>
<organism evidence="11 12">
    <name type="scientific">Trematosphaeria pertusa</name>
    <dbReference type="NCBI Taxonomy" id="390896"/>
    <lineage>
        <taxon>Eukaryota</taxon>
        <taxon>Fungi</taxon>
        <taxon>Dikarya</taxon>
        <taxon>Ascomycota</taxon>
        <taxon>Pezizomycotina</taxon>
        <taxon>Dothideomycetes</taxon>
        <taxon>Pleosporomycetidae</taxon>
        <taxon>Pleosporales</taxon>
        <taxon>Massarineae</taxon>
        <taxon>Trematosphaeriaceae</taxon>
        <taxon>Trematosphaeria</taxon>
    </lineage>
</organism>
<keyword evidence="12" id="KW-1185">Reference proteome</keyword>
<dbReference type="AlphaFoldDB" id="A0A6A6IH38"/>
<dbReference type="OrthoDB" id="9977870at2759"/>
<evidence type="ECO:0000259" key="10">
    <source>
        <dbReference type="PROSITE" id="PS51873"/>
    </source>
</evidence>
<dbReference type="Pfam" id="PF01485">
    <property type="entry name" value="IBR"/>
    <property type="match status" value="2"/>
</dbReference>
<evidence type="ECO:0000313" key="11">
    <source>
        <dbReference type="EMBL" id="KAF2249192.1"/>
    </source>
</evidence>
<name>A0A6A6IH38_9PLEO</name>
<evidence type="ECO:0000256" key="1">
    <source>
        <dbReference type="ARBA" id="ARBA00001798"/>
    </source>
</evidence>
<keyword evidence="3" id="KW-0808">Transferase</keyword>
<keyword evidence="4" id="KW-0479">Metal-binding</keyword>
<dbReference type="GeneID" id="54575292"/>
<dbReference type="RefSeq" id="XP_033684196.1">
    <property type="nucleotide sequence ID" value="XM_033821962.1"/>
</dbReference>
<evidence type="ECO:0000256" key="9">
    <source>
        <dbReference type="SAM" id="MobiDB-lite"/>
    </source>
</evidence>
<dbReference type="Proteomes" id="UP000800094">
    <property type="component" value="Unassembled WGS sequence"/>
</dbReference>
<dbReference type="PANTHER" id="PTHR11685">
    <property type="entry name" value="RBR FAMILY RING FINGER AND IBR DOMAIN-CONTAINING"/>
    <property type="match status" value="1"/>
</dbReference>
<keyword evidence="8" id="KW-0862">Zinc</keyword>
<dbReference type="CDD" id="cd22584">
    <property type="entry name" value="Rcat_RBR_unk"/>
    <property type="match status" value="1"/>
</dbReference>
<dbReference type="Gene3D" id="1.20.120.1750">
    <property type="match status" value="1"/>
</dbReference>